<feature type="region of interest" description="Disordered" evidence="2">
    <location>
        <begin position="212"/>
        <end position="235"/>
    </location>
</feature>
<evidence type="ECO:0000313" key="5">
    <source>
        <dbReference type="Proteomes" id="UP000593565"/>
    </source>
</evidence>
<comment type="caution">
    <text evidence="4">The sequence shown here is derived from an EMBL/GenBank/DDBJ whole genome shotgun (WGS) entry which is preliminary data.</text>
</comment>
<evidence type="ECO:0000256" key="1">
    <source>
        <dbReference type="PROSITE-ProRule" id="PRU00047"/>
    </source>
</evidence>
<dbReference type="Pfam" id="PF03732">
    <property type="entry name" value="Retrotrans_gag"/>
    <property type="match status" value="1"/>
</dbReference>
<evidence type="ECO:0000313" key="4">
    <source>
        <dbReference type="EMBL" id="KAF4089148.1"/>
    </source>
</evidence>
<dbReference type="InterPro" id="IPR005162">
    <property type="entry name" value="Retrotrans_gag_dom"/>
</dbReference>
<sequence length="282" mass="32012">MDTAGDPHLARALEGHGRMISEQGRAIAELHTQLARLTPPPAPATASQPRSPCIPQLEKYDGNPARCRGFLLQCSLYFAAHPEMSDTCKVIIFMELLTGRAQLWATAEWEGNPNPTYKQLVTRFRTVFDYCPDKRETGEELLTIQQESRSVWEYALDFRTVAARCGWNDAALKTMFRGGLNADVTRELVCRDDRASLDDLITLANRLDRLLRQREQGPGGETRSCQETKEEPMQLGQALLPPQELERRRQERLCFYCGEKGHFIRGCPRRPSAPETAQKTRH</sequence>
<proteinExistence type="predicted"/>
<dbReference type="Pfam" id="PF00098">
    <property type="entry name" value="zf-CCHC"/>
    <property type="match status" value="1"/>
</dbReference>
<keyword evidence="1" id="KW-0479">Metal-binding</keyword>
<dbReference type="GO" id="GO:0003676">
    <property type="term" value="F:nucleic acid binding"/>
    <property type="evidence" value="ECO:0007669"/>
    <property type="project" value="InterPro"/>
</dbReference>
<keyword evidence="1" id="KW-0862">Zinc</keyword>
<protein>
    <recommendedName>
        <fullName evidence="3">CCHC-type domain-containing protein</fullName>
    </recommendedName>
</protein>
<dbReference type="AlphaFoldDB" id="A0A7J6B5Z0"/>
<evidence type="ECO:0000256" key="2">
    <source>
        <dbReference type="SAM" id="MobiDB-lite"/>
    </source>
</evidence>
<dbReference type="EMBL" id="JAAGNN010000005">
    <property type="protein sequence ID" value="KAF4089148.1"/>
    <property type="molecule type" value="Genomic_DNA"/>
</dbReference>
<feature type="domain" description="CCHC-type" evidence="3">
    <location>
        <begin position="254"/>
        <end position="269"/>
    </location>
</feature>
<dbReference type="PROSITE" id="PS50158">
    <property type="entry name" value="ZF_CCHC"/>
    <property type="match status" value="1"/>
</dbReference>
<dbReference type="InterPro" id="IPR032567">
    <property type="entry name" value="RTL1-rel"/>
</dbReference>
<dbReference type="InterPro" id="IPR001878">
    <property type="entry name" value="Znf_CCHC"/>
</dbReference>
<evidence type="ECO:0000259" key="3">
    <source>
        <dbReference type="PROSITE" id="PS50158"/>
    </source>
</evidence>
<gene>
    <name evidence="4" type="ORF">AMELA_G00063230</name>
</gene>
<dbReference type="PANTHER" id="PTHR15503">
    <property type="entry name" value="LDOC1 RELATED"/>
    <property type="match status" value="1"/>
</dbReference>
<dbReference type="SUPFAM" id="SSF57756">
    <property type="entry name" value="Retrovirus zinc finger-like domains"/>
    <property type="match status" value="1"/>
</dbReference>
<reference evidence="4 5" key="1">
    <citation type="submission" date="2020-02" db="EMBL/GenBank/DDBJ databases">
        <title>A chromosome-scale genome assembly of the black bullhead catfish (Ameiurus melas).</title>
        <authorList>
            <person name="Wen M."/>
            <person name="Zham M."/>
            <person name="Cabau C."/>
            <person name="Klopp C."/>
            <person name="Donnadieu C."/>
            <person name="Roques C."/>
            <person name="Bouchez O."/>
            <person name="Lampietro C."/>
            <person name="Jouanno E."/>
            <person name="Herpin A."/>
            <person name="Louis A."/>
            <person name="Berthelot C."/>
            <person name="Parey E."/>
            <person name="Roest-Crollius H."/>
            <person name="Braasch I."/>
            <person name="Postlethwait J."/>
            <person name="Robinson-Rechavi M."/>
            <person name="Echchiki A."/>
            <person name="Begum T."/>
            <person name="Montfort J."/>
            <person name="Schartl M."/>
            <person name="Bobe J."/>
            <person name="Guiguen Y."/>
        </authorList>
    </citation>
    <scope>NUCLEOTIDE SEQUENCE [LARGE SCALE GENOMIC DNA]</scope>
    <source>
        <strain evidence="4">M_S1</strain>
        <tissue evidence="4">Blood</tissue>
    </source>
</reference>
<organism evidence="4 5">
    <name type="scientific">Ameiurus melas</name>
    <name type="common">Black bullhead</name>
    <name type="synonym">Silurus melas</name>
    <dbReference type="NCBI Taxonomy" id="219545"/>
    <lineage>
        <taxon>Eukaryota</taxon>
        <taxon>Metazoa</taxon>
        <taxon>Chordata</taxon>
        <taxon>Craniata</taxon>
        <taxon>Vertebrata</taxon>
        <taxon>Euteleostomi</taxon>
        <taxon>Actinopterygii</taxon>
        <taxon>Neopterygii</taxon>
        <taxon>Teleostei</taxon>
        <taxon>Ostariophysi</taxon>
        <taxon>Siluriformes</taxon>
        <taxon>Ictaluridae</taxon>
        <taxon>Ameiurus</taxon>
    </lineage>
</organism>
<dbReference type="InterPro" id="IPR036875">
    <property type="entry name" value="Znf_CCHC_sf"/>
</dbReference>
<name>A0A7J6B5Z0_AMEME</name>
<keyword evidence="5" id="KW-1185">Reference proteome</keyword>
<keyword evidence="1" id="KW-0863">Zinc-finger</keyword>
<dbReference type="GO" id="GO:0008270">
    <property type="term" value="F:zinc ion binding"/>
    <property type="evidence" value="ECO:0007669"/>
    <property type="project" value="UniProtKB-KW"/>
</dbReference>
<dbReference type="Gene3D" id="4.10.60.10">
    <property type="entry name" value="Zinc finger, CCHC-type"/>
    <property type="match status" value="1"/>
</dbReference>
<dbReference type="Proteomes" id="UP000593565">
    <property type="component" value="Unassembled WGS sequence"/>
</dbReference>
<accession>A0A7J6B5Z0</accession>
<dbReference type="SMART" id="SM00343">
    <property type="entry name" value="ZnF_C2HC"/>
    <property type="match status" value="1"/>
</dbReference>
<dbReference type="PANTHER" id="PTHR15503:SF22">
    <property type="entry name" value="TRANSPOSON TY3-I GAG POLYPROTEIN"/>
    <property type="match status" value="1"/>
</dbReference>